<dbReference type="PANTHER" id="PTHR13847:SF289">
    <property type="entry name" value="GLYCINE OXIDASE"/>
    <property type="match status" value="1"/>
</dbReference>
<dbReference type="Gene3D" id="3.50.50.60">
    <property type="entry name" value="FAD/NAD(P)-binding domain"/>
    <property type="match status" value="2"/>
</dbReference>
<name>A0A1V9EFI3_9BACT</name>
<dbReference type="InterPro" id="IPR006076">
    <property type="entry name" value="FAD-dep_OxRdtase"/>
</dbReference>
<dbReference type="Pfam" id="PF01266">
    <property type="entry name" value="DAO"/>
    <property type="match status" value="1"/>
</dbReference>
<dbReference type="SUPFAM" id="SSF54373">
    <property type="entry name" value="FAD-linked reductases, C-terminal domain"/>
    <property type="match status" value="1"/>
</dbReference>
<dbReference type="STRING" id="354355.SAMN05660816_03511"/>
<feature type="domain" description="FAD dependent oxidoreductase" evidence="2">
    <location>
        <begin position="5"/>
        <end position="397"/>
    </location>
</feature>
<gene>
    <name evidence="3" type="ORF">A4H97_10145</name>
</gene>
<reference evidence="4" key="1">
    <citation type="submission" date="2016-04" db="EMBL/GenBank/DDBJ databases">
        <authorList>
            <person name="Chen L."/>
            <person name="Zhuang W."/>
            <person name="Wang G."/>
        </authorList>
    </citation>
    <scope>NUCLEOTIDE SEQUENCE [LARGE SCALE GENOMIC DNA]</scope>
    <source>
        <strain evidence="4">17621</strain>
    </source>
</reference>
<dbReference type="Proteomes" id="UP000192610">
    <property type="component" value="Unassembled WGS sequence"/>
</dbReference>
<sequence>MSKQVTIIGGGVIGLCSAYYLQKEGYEITVIEKGDITDGTSFGNAGYVSPSHFVPLASPGIVAQGLRWMLSSTSPFYIKPRLNLDLIKWLMTFWKQANAQTVKQNVPPLNDILHLSRALTSDIMHDLGNHFRMQEVGCFMLYKSAATEKHEIELAKEAAGLNIETKILNAQEVQAMEPDVQVDVKGGVLYPIDCHLHPGDFMRTLKTHLQKVGVKLQLNTIVTGFEKKGNTVSAVITNQGKFECSQLVLASGSWLPVVSDKLGISLLLQAGKGYSMTYENVPRNLRYPAILVDKRVAMTPMGADLRMGGTMEISGLNSPVLEKRAQAIYNGAKAYYPDLQLNMMPKEKIWYGLRPLTPDGLPYIGHHSKYTNLIIAGGHAMLGVSLAAATGKLVEELVGKKKTSLDVGAFSPERF</sequence>
<keyword evidence="1" id="KW-0560">Oxidoreductase</keyword>
<dbReference type="SUPFAM" id="SSF51905">
    <property type="entry name" value="FAD/NAD(P)-binding domain"/>
    <property type="match status" value="1"/>
</dbReference>
<dbReference type="PANTHER" id="PTHR13847">
    <property type="entry name" value="SARCOSINE DEHYDROGENASE-RELATED"/>
    <property type="match status" value="1"/>
</dbReference>
<dbReference type="GO" id="GO:0016491">
    <property type="term" value="F:oxidoreductase activity"/>
    <property type="evidence" value="ECO:0007669"/>
    <property type="project" value="UniProtKB-KW"/>
</dbReference>
<dbReference type="InterPro" id="IPR036188">
    <property type="entry name" value="FAD/NAD-bd_sf"/>
</dbReference>
<keyword evidence="4" id="KW-1185">Reference proteome</keyword>
<dbReference type="RefSeq" id="WP_081202769.1">
    <property type="nucleotide sequence ID" value="NZ_FOCZ01000006.1"/>
</dbReference>
<protein>
    <recommendedName>
        <fullName evidence="2">FAD dependent oxidoreductase domain-containing protein</fullName>
    </recommendedName>
</protein>
<dbReference type="AlphaFoldDB" id="A0A1V9EFI3"/>
<dbReference type="OrthoDB" id="9794226at2"/>
<evidence type="ECO:0000259" key="2">
    <source>
        <dbReference type="Pfam" id="PF01266"/>
    </source>
</evidence>
<evidence type="ECO:0000256" key="1">
    <source>
        <dbReference type="ARBA" id="ARBA00023002"/>
    </source>
</evidence>
<dbReference type="Gene3D" id="3.30.9.10">
    <property type="entry name" value="D-Amino Acid Oxidase, subunit A, domain 2"/>
    <property type="match status" value="1"/>
</dbReference>
<comment type="caution">
    <text evidence="3">The sequence shown here is derived from an EMBL/GenBank/DDBJ whole genome shotgun (WGS) entry which is preliminary data.</text>
</comment>
<proteinExistence type="predicted"/>
<dbReference type="GO" id="GO:0005737">
    <property type="term" value="C:cytoplasm"/>
    <property type="evidence" value="ECO:0007669"/>
    <property type="project" value="TreeGrafter"/>
</dbReference>
<organism evidence="3 4">
    <name type="scientific">Niastella yeongjuensis</name>
    <dbReference type="NCBI Taxonomy" id="354355"/>
    <lineage>
        <taxon>Bacteria</taxon>
        <taxon>Pseudomonadati</taxon>
        <taxon>Bacteroidota</taxon>
        <taxon>Chitinophagia</taxon>
        <taxon>Chitinophagales</taxon>
        <taxon>Chitinophagaceae</taxon>
        <taxon>Niastella</taxon>
    </lineage>
</organism>
<evidence type="ECO:0000313" key="3">
    <source>
        <dbReference type="EMBL" id="OQP44714.1"/>
    </source>
</evidence>
<accession>A0A1V9EFI3</accession>
<dbReference type="EMBL" id="LVXG01000034">
    <property type="protein sequence ID" value="OQP44714.1"/>
    <property type="molecule type" value="Genomic_DNA"/>
</dbReference>
<evidence type="ECO:0000313" key="4">
    <source>
        <dbReference type="Proteomes" id="UP000192610"/>
    </source>
</evidence>